<evidence type="ECO:0000313" key="3">
    <source>
        <dbReference type="Proteomes" id="UP001355207"/>
    </source>
</evidence>
<feature type="compositionally biased region" description="Polar residues" evidence="1">
    <location>
        <begin position="61"/>
        <end position="78"/>
    </location>
</feature>
<name>A0AAX4K4K2_9TREE</name>
<protein>
    <submittedName>
        <fullName evidence="2">Uncharacterized protein</fullName>
    </submittedName>
</protein>
<sequence>MGNKISKSRTNKEGDPESLSEKFREAFSHHIKVKNDKDVLPPPPYHEEQVAKPAATEEVAGNNNSTTNDAVDATTGNTAKEENKEKHECPRYSVCTGGNVTLHCSDDKTVIITGSGLYCINGRFYGLLTFWSDEKAVKDIYLIDKVYETSAIITRMKFLVEGKSLDPPDSYDDPVEEHKVIQGLIHLFTEWNAKDQ</sequence>
<reference evidence="2 3" key="1">
    <citation type="submission" date="2024-01" db="EMBL/GenBank/DDBJ databases">
        <title>Comparative genomics of Cryptococcus and Kwoniella reveals pathogenesis evolution and contrasting modes of karyotype evolution via chromosome fusion or intercentromeric recombination.</title>
        <authorList>
            <person name="Coelho M.A."/>
            <person name="David-Palma M."/>
            <person name="Shea T."/>
            <person name="Bowers K."/>
            <person name="McGinley-Smith S."/>
            <person name="Mohammad A.W."/>
            <person name="Gnirke A."/>
            <person name="Yurkov A.M."/>
            <person name="Nowrousian M."/>
            <person name="Sun S."/>
            <person name="Cuomo C.A."/>
            <person name="Heitman J."/>
        </authorList>
    </citation>
    <scope>NUCLEOTIDE SEQUENCE [LARGE SCALE GENOMIC DNA]</scope>
    <source>
        <strain evidence="2 3">CBS 6074</strain>
    </source>
</reference>
<keyword evidence="3" id="KW-1185">Reference proteome</keyword>
<gene>
    <name evidence="2" type="ORF">L201_007278</name>
</gene>
<feature type="compositionally biased region" description="Basic and acidic residues" evidence="1">
    <location>
        <begin position="10"/>
        <end position="50"/>
    </location>
</feature>
<evidence type="ECO:0000313" key="2">
    <source>
        <dbReference type="EMBL" id="WWC92324.1"/>
    </source>
</evidence>
<proteinExistence type="predicted"/>
<dbReference type="RefSeq" id="XP_066079086.1">
    <property type="nucleotide sequence ID" value="XM_066222989.1"/>
</dbReference>
<organism evidence="2 3">
    <name type="scientific">Kwoniella dendrophila CBS 6074</name>
    <dbReference type="NCBI Taxonomy" id="1295534"/>
    <lineage>
        <taxon>Eukaryota</taxon>
        <taxon>Fungi</taxon>
        <taxon>Dikarya</taxon>
        <taxon>Basidiomycota</taxon>
        <taxon>Agaricomycotina</taxon>
        <taxon>Tremellomycetes</taxon>
        <taxon>Tremellales</taxon>
        <taxon>Cryptococcaceae</taxon>
        <taxon>Kwoniella</taxon>
    </lineage>
</organism>
<dbReference type="GeneID" id="91097947"/>
<dbReference type="EMBL" id="CP144107">
    <property type="protein sequence ID" value="WWC92324.1"/>
    <property type="molecule type" value="Genomic_DNA"/>
</dbReference>
<evidence type="ECO:0000256" key="1">
    <source>
        <dbReference type="SAM" id="MobiDB-lite"/>
    </source>
</evidence>
<accession>A0AAX4K4K2</accession>
<dbReference type="AlphaFoldDB" id="A0AAX4K4K2"/>
<feature type="region of interest" description="Disordered" evidence="1">
    <location>
        <begin position="1"/>
        <end position="84"/>
    </location>
</feature>
<dbReference type="Proteomes" id="UP001355207">
    <property type="component" value="Chromosome 10"/>
</dbReference>